<accession>A0ABN8GJW0</accession>
<reference evidence="1" key="1">
    <citation type="submission" date="2022-01" db="EMBL/GenBank/DDBJ databases">
        <authorList>
            <person name="Criscuolo A."/>
        </authorList>
    </citation>
    <scope>NUCLEOTIDE SEQUENCE</scope>
    <source>
        <strain evidence="1">CIP111893</strain>
    </source>
</reference>
<evidence type="ECO:0000313" key="2">
    <source>
        <dbReference type="Proteomes" id="UP000838686"/>
    </source>
</evidence>
<gene>
    <name evidence="1" type="ORF">PAECIP111893_03305</name>
</gene>
<dbReference type="Pfam" id="PF06089">
    <property type="entry name" value="Asparaginase_II"/>
    <property type="match status" value="1"/>
</dbReference>
<dbReference type="InterPro" id="IPR010349">
    <property type="entry name" value="Asparaginase_II"/>
</dbReference>
<name>A0ABN8GJW0_9BACL</name>
<dbReference type="PANTHER" id="PTHR42110:SF1">
    <property type="entry name" value="L-ASPARAGINASE, PUTATIVE (AFU_ORTHOLOGUE AFUA_3G11890)-RELATED"/>
    <property type="match status" value="1"/>
</dbReference>
<dbReference type="Proteomes" id="UP000838686">
    <property type="component" value="Unassembled WGS sequence"/>
</dbReference>
<organism evidence="1 2">
    <name type="scientific">Paenibacillus plantiphilus</name>
    <dbReference type="NCBI Taxonomy" id="2905650"/>
    <lineage>
        <taxon>Bacteria</taxon>
        <taxon>Bacillati</taxon>
        <taxon>Bacillota</taxon>
        <taxon>Bacilli</taxon>
        <taxon>Bacillales</taxon>
        <taxon>Paenibacillaceae</taxon>
        <taxon>Paenibacillus</taxon>
    </lineage>
</organism>
<protein>
    <recommendedName>
        <fullName evidence="3">Asparaginase</fullName>
    </recommendedName>
</protein>
<sequence>MLRCRTDGRDVMEMLDDGLRDVAVEIGRKIGVAEMLDDGQRDRMEALNREQLDMVEASAGEQGGKMSMSVDGQMDGIEALNGGQGDQVEMRNNRLWASVESVSGAALVYTTRGDLVENVHRGHVAVVRADGELAAEAGDANVWTYMRSAAKPIQAMVALMSGAVDALGLDDEALALMCASHQGGTAHIKVLERMLAQTGVMEDELSFHRTLPSGLVERETFLRSGGERRKLYHVCAGKHIAMLAVSKHQGWSPASYTEPDHPLQQKVLHSLSLFAGLPPEELRLAVDGCGLPVAALPLWRLALAYARLSVQPEAWADAALRAAAARIAAAMNRHPALVEGSGRLATAMLGDSNVVAKSGAQGIFVFALRQEQLAVAIKLDDGGESAWPQAACAVLEQLRVGGDLADRIRSQFPPTIVNDVGETVGSRVPCLRLRLL</sequence>
<evidence type="ECO:0000313" key="1">
    <source>
        <dbReference type="EMBL" id="CAH1210859.1"/>
    </source>
</evidence>
<comment type="caution">
    <text evidence="1">The sequence shown here is derived from an EMBL/GenBank/DDBJ whole genome shotgun (WGS) entry which is preliminary data.</text>
</comment>
<dbReference type="EMBL" id="CAKMMF010000018">
    <property type="protein sequence ID" value="CAH1210859.1"/>
    <property type="molecule type" value="Genomic_DNA"/>
</dbReference>
<proteinExistence type="predicted"/>
<evidence type="ECO:0008006" key="3">
    <source>
        <dbReference type="Google" id="ProtNLM"/>
    </source>
</evidence>
<keyword evidence="2" id="KW-1185">Reference proteome</keyword>
<dbReference type="PANTHER" id="PTHR42110">
    <property type="entry name" value="L-ASPARAGINASE, PUTATIVE (AFU_ORTHOLOGUE AFUA_3G11890)-RELATED"/>
    <property type="match status" value="1"/>
</dbReference>